<dbReference type="InterPro" id="IPR050300">
    <property type="entry name" value="GDXG_lipolytic_enzyme"/>
</dbReference>
<reference evidence="4" key="1">
    <citation type="journal article" date="2019" name="Int. J. Syst. Evol. Microbiol.">
        <title>The Global Catalogue of Microorganisms (GCM) 10K type strain sequencing project: providing services to taxonomists for standard genome sequencing and annotation.</title>
        <authorList>
            <consortium name="The Broad Institute Genomics Platform"/>
            <consortium name="The Broad Institute Genome Sequencing Center for Infectious Disease"/>
            <person name="Wu L."/>
            <person name="Ma J."/>
        </authorList>
    </citation>
    <scope>NUCLEOTIDE SEQUENCE [LARGE SCALE GENOMIC DNA]</scope>
    <source>
        <strain evidence="4">CGMCC 4.7275</strain>
    </source>
</reference>
<evidence type="ECO:0000256" key="1">
    <source>
        <dbReference type="ARBA" id="ARBA00022801"/>
    </source>
</evidence>
<sequence>MWDKVPAPHKKGAYVSFSRDPEVLAAPAEFFGGPVEIASAPVGDVATRRAVVDAVHAQLDVAQPIPDDVKVRDFETTAADGAKLLLRWYAKEGAEPGSAVLFLHGSGMIASSVALYDGTVSRYVSSSGVPFLSVEYRLAPEHPHPTPVEDAYAGLVWLAERAAELGVDPARIAVMGDSGGGGVAAGLALLARDRSGPPIARQILLYPMLDDRNTSPDPALAGLITWSYDDNITGWQALLGDARGGPDVSPYAAPARMRDAAGMPPLYMEALELDIFRDEDIDYARRTAAGVTAELHVHASVPHAFETIAFDSAVAQRMKTDRIRVLRAL</sequence>
<protein>
    <submittedName>
        <fullName evidence="3">Alpha/beta hydrolase</fullName>
    </submittedName>
</protein>
<evidence type="ECO:0000259" key="2">
    <source>
        <dbReference type="Pfam" id="PF07859"/>
    </source>
</evidence>
<dbReference type="GO" id="GO:0016787">
    <property type="term" value="F:hydrolase activity"/>
    <property type="evidence" value="ECO:0007669"/>
    <property type="project" value="UniProtKB-KW"/>
</dbReference>
<dbReference type="Proteomes" id="UP000660265">
    <property type="component" value="Unassembled WGS sequence"/>
</dbReference>
<name>A0ABQ2E422_9ACTN</name>
<accession>A0ABQ2E422</accession>
<keyword evidence="4" id="KW-1185">Reference proteome</keyword>
<evidence type="ECO:0000313" key="3">
    <source>
        <dbReference type="EMBL" id="GGJ92656.1"/>
    </source>
</evidence>
<comment type="caution">
    <text evidence="3">The sequence shown here is derived from an EMBL/GenBank/DDBJ whole genome shotgun (WGS) entry which is preliminary data.</text>
</comment>
<gene>
    <name evidence="3" type="ORF">GCM10011583_25130</name>
</gene>
<dbReference type="InterPro" id="IPR029058">
    <property type="entry name" value="AB_hydrolase_fold"/>
</dbReference>
<evidence type="ECO:0000313" key="4">
    <source>
        <dbReference type="Proteomes" id="UP000660265"/>
    </source>
</evidence>
<proteinExistence type="predicted"/>
<feature type="domain" description="Alpha/beta hydrolase fold-3" evidence="2">
    <location>
        <begin position="100"/>
        <end position="306"/>
    </location>
</feature>
<dbReference type="PANTHER" id="PTHR48081:SF8">
    <property type="entry name" value="ALPHA_BETA HYDROLASE FOLD-3 DOMAIN-CONTAINING PROTEIN-RELATED"/>
    <property type="match status" value="1"/>
</dbReference>
<dbReference type="InterPro" id="IPR013094">
    <property type="entry name" value="AB_hydrolase_3"/>
</dbReference>
<dbReference type="PANTHER" id="PTHR48081">
    <property type="entry name" value="AB HYDROLASE SUPERFAMILY PROTEIN C4A8.06C"/>
    <property type="match status" value="1"/>
</dbReference>
<organism evidence="3 4">
    <name type="scientific">Streptomyces camponoticapitis</name>
    <dbReference type="NCBI Taxonomy" id="1616125"/>
    <lineage>
        <taxon>Bacteria</taxon>
        <taxon>Bacillati</taxon>
        <taxon>Actinomycetota</taxon>
        <taxon>Actinomycetes</taxon>
        <taxon>Kitasatosporales</taxon>
        <taxon>Streptomycetaceae</taxon>
        <taxon>Streptomyces</taxon>
    </lineage>
</organism>
<keyword evidence="1 3" id="KW-0378">Hydrolase</keyword>
<dbReference type="SUPFAM" id="SSF53474">
    <property type="entry name" value="alpha/beta-Hydrolases"/>
    <property type="match status" value="1"/>
</dbReference>
<dbReference type="Gene3D" id="3.40.50.1820">
    <property type="entry name" value="alpha/beta hydrolase"/>
    <property type="match status" value="1"/>
</dbReference>
<dbReference type="EMBL" id="BMMV01000006">
    <property type="protein sequence ID" value="GGJ92656.1"/>
    <property type="molecule type" value="Genomic_DNA"/>
</dbReference>
<dbReference type="Pfam" id="PF07859">
    <property type="entry name" value="Abhydrolase_3"/>
    <property type="match status" value="1"/>
</dbReference>